<organism evidence="17 19">
    <name type="scientific">Vibrio kanaloae</name>
    <dbReference type="NCBI Taxonomy" id="170673"/>
    <lineage>
        <taxon>Bacteria</taxon>
        <taxon>Pseudomonadati</taxon>
        <taxon>Pseudomonadota</taxon>
        <taxon>Gammaproteobacteria</taxon>
        <taxon>Vibrionales</taxon>
        <taxon>Vibrionaceae</taxon>
        <taxon>Vibrio</taxon>
    </lineage>
</organism>
<comment type="subunit">
    <text evidence="12">Associates with NirB.</text>
</comment>
<keyword evidence="5" id="KW-0560">Oxidoreductase</keyword>
<comment type="catalytic activity">
    <reaction evidence="10">
        <text>NH4(+) + 3 NAD(+) + 2 H2O = nitrite + 3 NADH + 5 H(+)</text>
        <dbReference type="Rhea" id="RHEA:24628"/>
        <dbReference type="ChEBI" id="CHEBI:15377"/>
        <dbReference type="ChEBI" id="CHEBI:15378"/>
        <dbReference type="ChEBI" id="CHEBI:16301"/>
        <dbReference type="ChEBI" id="CHEBI:28938"/>
        <dbReference type="ChEBI" id="CHEBI:57540"/>
        <dbReference type="ChEBI" id="CHEBI:57945"/>
        <dbReference type="EC" id="1.7.1.15"/>
    </reaction>
</comment>
<proteinExistence type="predicted"/>
<evidence type="ECO:0000256" key="2">
    <source>
        <dbReference type="ARBA" id="ARBA00022490"/>
    </source>
</evidence>
<evidence type="ECO:0000256" key="6">
    <source>
        <dbReference type="ARBA" id="ARBA00023004"/>
    </source>
</evidence>
<dbReference type="AlphaFoldDB" id="A0A4U1ZC40"/>
<name>A0A4U1ZC40_9VIBR</name>
<keyword evidence="2" id="KW-0963">Cytoplasm</keyword>
<dbReference type="EMBL" id="SYUW01000046">
    <property type="protein sequence ID" value="TKF24375.1"/>
    <property type="molecule type" value="Genomic_DNA"/>
</dbReference>
<dbReference type="PROSITE" id="PS51300">
    <property type="entry name" value="NIRD"/>
    <property type="match status" value="1"/>
</dbReference>
<dbReference type="EMBL" id="SYUV01000052">
    <property type="protein sequence ID" value="TKF29937.1"/>
    <property type="molecule type" value="Genomic_DNA"/>
</dbReference>
<keyword evidence="6" id="KW-0408">Iron</keyword>
<evidence type="ECO:0000313" key="17">
    <source>
        <dbReference type="EMBL" id="TKF29937.1"/>
    </source>
</evidence>
<evidence type="ECO:0000256" key="7">
    <source>
        <dbReference type="ARBA" id="ARBA00023014"/>
    </source>
</evidence>
<dbReference type="RefSeq" id="WP_046223535.1">
    <property type="nucleotide sequence ID" value="NZ_JBFRJO010000027.1"/>
</dbReference>
<reference evidence="18 19" key="1">
    <citation type="submission" date="2019-04" db="EMBL/GenBank/DDBJ databases">
        <title>A reverse ecology approach based on a biological definition of microbial populations.</title>
        <authorList>
            <person name="Arevalo P."/>
            <person name="Vaninsberghe D."/>
            <person name="Elsherbini J."/>
            <person name="Gore J."/>
            <person name="Polz M."/>
        </authorList>
    </citation>
    <scope>NUCLEOTIDE SEQUENCE [LARGE SCALE GENOMIC DNA]</scope>
    <source>
        <strain evidence="16 18">10N.261.46.E4</strain>
        <strain evidence="17 19">10N.261.46.F4</strain>
    </source>
</reference>
<protein>
    <recommendedName>
        <fullName evidence="14">Nitrite reductase (NADH) small subunit</fullName>
        <ecNumber evidence="13">1.7.1.15</ecNumber>
    </recommendedName>
</protein>
<keyword evidence="7" id="KW-0411">Iron-sulfur</keyword>
<evidence type="ECO:0000313" key="18">
    <source>
        <dbReference type="Proteomes" id="UP000305234"/>
    </source>
</evidence>
<evidence type="ECO:0000256" key="1">
    <source>
        <dbReference type="ARBA" id="ARBA00004496"/>
    </source>
</evidence>
<evidence type="ECO:0000313" key="19">
    <source>
        <dbReference type="Proteomes" id="UP000307574"/>
    </source>
</evidence>
<feature type="domain" description="Rieske" evidence="15">
    <location>
        <begin position="4"/>
        <end position="105"/>
    </location>
</feature>
<sequence length="108" mass="11919">MAFTKVCKIEDIIPGTGVCALVGGEQVAIFRPTKAEEVFAISNTDPYFQSNVLSRGLIVEHKEELWVASPLKKQRFNLATGTCMEDENFSVKAYKARVTKGAVEISYS</sequence>
<evidence type="ECO:0000256" key="4">
    <source>
        <dbReference type="ARBA" id="ARBA00022723"/>
    </source>
</evidence>
<evidence type="ECO:0000256" key="10">
    <source>
        <dbReference type="ARBA" id="ARBA00050150"/>
    </source>
</evidence>
<dbReference type="GO" id="GO:0009344">
    <property type="term" value="C:nitrite reductase complex [NAD(P)H]"/>
    <property type="evidence" value="ECO:0007669"/>
    <property type="project" value="TreeGrafter"/>
</dbReference>
<dbReference type="InterPro" id="IPR017881">
    <property type="entry name" value="NirD"/>
</dbReference>
<evidence type="ECO:0000259" key="15">
    <source>
        <dbReference type="PROSITE" id="PS51296"/>
    </source>
</evidence>
<dbReference type="EC" id="1.7.1.15" evidence="13"/>
<dbReference type="Proteomes" id="UP000305234">
    <property type="component" value="Unassembled WGS sequence"/>
</dbReference>
<evidence type="ECO:0000256" key="9">
    <source>
        <dbReference type="ARBA" id="ARBA00023063"/>
    </source>
</evidence>
<dbReference type="GO" id="GO:0051537">
    <property type="term" value="F:2 iron, 2 sulfur cluster binding"/>
    <property type="evidence" value="ECO:0007669"/>
    <property type="project" value="UniProtKB-KW"/>
</dbReference>
<dbReference type="SUPFAM" id="SSF50022">
    <property type="entry name" value="ISP domain"/>
    <property type="match status" value="1"/>
</dbReference>
<comment type="caution">
    <text evidence="17">The sequence shown here is derived from an EMBL/GenBank/DDBJ whole genome shotgun (WGS) entry which is preliminary data.</text>
</comment>
<dbReference type="FunFam" id="2.102.10.10:FF:000002">
    <property type="entry name" value="Nitrite reductase [NAD(P)H] small subunit"/>
    <property type="match status" value="1"/>
</dbReference>
<evidence type="ECO:0000256" key="13">
    <source>
        <dbReference type="ARBA" id="ARBA00066506"/>
    </source>
</evidence>
<comment type="function">
    <text evidence="11">Required for activity of the reductase.</text>
</comment>
<keyword evidence="9" id="KW-0534">Nitrate assimilation</keyword>
<accession>A0A4U1ZC40</accession>
<gene>
    <name evidence="17" type="primary">nirD</name>
    <name evidence="17" type="ORF">FCV50_15240</name>
    <name evidence="16" type="ORF">FCV52_16325</name>
</gene>
<dbReference type="NCBIfam" id="TIGR02378">
    <property type="entry name" value="nirD_assim_sml"/>
    <property type="match status" value="1"/>
</dbReference>
<keyword evidence="3" id="KW-0001">2Fe-2S</keyword>
<keyword evidence="8" id="KW-0520">NAD</keyword>
<dbReference type="GO" id="GO:0106316">
    <property type="term" value="F:nitrite reductase (NADH) activity"/>
    <property type="evidence" value="ECO:0007669"/>
    <property type="project" value="UniProtKB-EC"/>
</dbReference>
<dbReference type="InterPro" id="IPR017941">
    <property type="entry name" value="Rieske_2Fe-2S"/>
</dbReference>
<dbReference type="Pfam" id="PF13806">
    <property type="entry name" value="Rieske_2"/>
    <property type="match status" value="1"/>
</dbReference>
<dbReference type="CDD" id="cd03529">
    <property type="entry name" value="Rieske_NirD"/>
    <property type="match status" value="1"/>
</dbReference>
<dbReference type="GO" id="GO:0042128">
    <property type="term" value="P:nitrate assimilation"/>
    <property type="evidence" value="ECO:0007669"/>
    <property type="project" value="UniProtKB-KW"/>
</dbReference>
<evidence type="ECO:0000256" key="12">
    <source>
        <dbReference type="ARBA" id="ARBA00065371"/>
    </source>
</evidence>
<dbReference type="Gene3D" id="2.102.10.10">
    <property type="entry name" value="Rieske [2Fe-2S] iron-sulphur domain"/>
    <property type="match status" value="1"/>
</dbReference>
<evidence type="ECO:0000256" key="3">
    <source>
        <dbReference type="ARBA" id="ARBA00022714"/>
    </source>
</evidence>
<evidence type="ECO:0000313" key="16">
    <source>
        <dbReference type="EMBL" id="TKF24375.1"/>
    </source>
</evidence>
<keyword evidence="4" id="KW-0479">Metal-binding</keyword>
<evidence type="ECO:0000256" key="11">
    <source>
        <dbReference type="ARBA" id="ARBA00059104"/>
    </source>
</evidence>
<dbReference type="PROSITE" id="PS51296">
    <property type="entry name" value="RIESKE"/>
    <property type="match status" value="1"/>
</dbReference>
<dbReference type="PANTHER" id="PTHR40562">
    <property type="match status" value="1"/>
</dbReference>
<dbReference type="InterPro" id="IPR012748">
    <property type="entry name" value="Rieske-like_NirD"/>
</dbReference>
<evidence type="ECO:0000256" key="8">
    <source>
        <dbReference type="ARBA" id="ARBA00023027"/>
    </source>
</evidence>
<evidence type="ECO:0000256" key="14">
    <source>
        <dbReference type="ARBA" id="ARBA00072071"/>
    </source>
</evidence>
<dbReference type="NCBIfam" id="NF007066">
    <property type="entry name" value="PRK09511.1"/>
    <property type="match status" value="1"/>
</dbReference>
<dbReference type="GO" id="GO:0005737">
    <property type="term" value="C:cytoplasm"/>
    <property type="evidence" value="ECO:0007669"/>
    <property type="project" value="UniProtKB-SubCell"/>
</dbReference>
<dbReference type="Proteomes" id="UP000307574">
    <property type="component" value="Unassembled WGS sequence"/>
</dbReference>
<dbReference type="InterPro" id="IPR036922">
    <property type="entry name" value="Rieske_2Fe-2S_sf"/>
</dbReference>
<dbReference type="GO" id="GO:0046872">
    <property type="term" value="F:metal ion binding"/>
    <property type="evidence" value="ECO:0007669"/>
    <property type="project" value="UniProtKB-KW"/>
</dbReference>
<comment type="subcellular location">
    <subcellularLocation>
        <location evidence="1">Cytoplasm</location>
    </subcellularLocation>
</comment>
<evidence type="ECO:0000256" key="5">
    <source>
        <dbReference type="ARBA" id="ARBA00023002"/>
    </source>
</evidence>
<dbReference type="PANTHER" id="PTHR40562:SF1">
    <property type="entry name" value="NITRITE REDUCTASE (NADH) SMALL SUBUNIT"/>
    <property type="match status" value="1"/>
</dbReference>